<dbReference type="RefSeq" id="WP_323692462.1">
    <property type="nucleotide sequence ID" value="NZ_CP116341.1"/>
</dbReference>
<feature type="domain" description="Cobalamin adenosyltransferase-like" evidence="4">
    <location>
        <begin position="25"/>
        <end position="152"/>
    </location>
</feature>
<reference evidence="5 6" key="1">
    <citation type="submission" date="2023-01" db="EMBL/GenBank/DDBJ databases">
        <title>Sporosarcina sp. nov., isolated from Korean tranditional fermented seafood 'Jeotgal'.</title>
        <authorList>
            <person name="Yang A.-I."/>
        </authorList>
    </citation>
    <scope>NUCLEOTIDE SEQUENCE [LARGE SCALE GENOMIC DNA]</scope>
    <source>
        <strain evidence="5 6">B2O-1</strain>
    </source>
</reference>
<keyword evidence="1" id="KW-0808">Transferase</keyword>
<keyword evidence="2" id="KW-0547">Nucleotide-binding</keyword>
<organism evidence="5 6">
    <name type="scientific">Sporosarcina jeotgali</name>
    <dbReference type="NCBI Taxonomy" id="3020056"/>
    <lineage>
        <taxon>Bacteria</taxon>
        <taxon>Bacillati</taxon>
        <taxon>Bacillota</taxon>
        <taxon>Bacilli</taxon>
        <taxon>Bacillales</taxon>
        <taxon>Caryophanaceae</taxon>
        <taxon>Sporosarcina</taxon>
    </lineage>
</organism>
<keyword evidence="3" id="KW-0067">ATP-binding</keyword>
<dbReference type="Proteomes" id="UP001303532">
    <property type="component" value="Chromosome"/>
</dbReference>
<evidence type="ECO:0000259" key="4">
    <source>
        <dbReference type="Pfam" id="PF01923"/>
    </source>
</evidence>
<dbReference type="Gene3D" id="1.20.1200.10">
    <property type="entry name" value="Cobalamin adenosyltransferase-like"/>
    <property type="match status" value="1"/>
</dbReference>
<evidence type="ECO:0000256" key="1">
    <source>
        <dbReference type="ARBA" id="ARBA00022679"/>
    </source>
</evidence>
<name>A0ABZ0KZK5_9BACL</name>
<dbReference type="SUPFAM" id="SSF89028">
    <property type="entry name" value="Cobalamin adenosyltransferase-like"/>
    <property type="match status" value="1"/>
</dbReference>
<keyword evidence="6" id="KW-1185">Reference proteome</keyword>
<dbReference type="Pfam" id="PF01923">
    <property type="entry name" value="Cob_adeno_trans"/>
    <property type="match status" value="1"/>
</dbReference>
<protein>
    <recommendedName>
        <fullName evidence="4">Cobalamin adenosyltransferase-like domain-containing protein</fullName>
    </recommendedName>
</protein>
<evidence type="ECO:0000313" key="6">
    <source>
        <dbReference type="Proteomes" id="UP001303532"/>
    </source>
</evidence>
<dbReference type="InterPro" id="IPR016030">
    <property type="entry name" value="CblAdoTrfase-like"/>
</dbReference>
<sequence>MKKDMRYICYPFMRESASTVDFEIRTDSLTTRIGEALSLTEDVEKVQTDLRWLQPLAYHLNGSVRGKQAIFPEDLQRLSDVYDEYVNELGELIEQFVLPQGTHAATVLHVCRSEAKKSVRALHKVSLERDVPEILFDFAQLMANVLFVMAVYTNKAQGCDEIPFISKSYPEWKKKKKQIDKVNSSSEA</sequence>
<evidence type="ECO:0000256" key="3">
    <source>
        <dbReference type="ARBA" id="ARBA00022840"/>
    </source>
</evidence>
<accession>A0ABZ0KZK5</accession>
<dbReference type="InterPro" id="IPR036451">
    <property type="entry name" value="CblAdoTrfase-like_sf"/>
</dbReference>
<proteinExistence type="predicted"/>
<evidence type="ECO:0000256" key="2">
    <source>
        <dbReference type="ARBA" id="ARBA00022741"/>
    </source>
</evidence>
<gene>
    <name evidence="5" type="ORF">PGH26_02525</name>
</gene>
<evidence type="ECO:0000313" key="5">
    <source>
        <dbReference type="EMBL" id="WOV84821.1"/>
    </source>
</evidence>
<dbReference type="EMBL" id="CP116341">
    <property type="protein sequence ID" value="WOV84821.1"/>
    <property type="molecule type" value="Genomic_DNA"/>
</dbReference>